<dbReference type="AlphaFoldDB" id="A0A381RXF6"/>
<dbReference type="EMBL" id="UINC01002424">
    <property type="protein sequence ID" value="SUZ96535.1"/>
    <property type="molecule type" value="Genomic_DNA"/>
</dbReference>
<proteinExistence type="inferred from homology"/>
<keyword evidence="4" id="KW-0560">Oxidoreductase</keyword>
<dbReference type="GO" id="GO:0016491">
    <property type="term" value="F:oxidoreductase activity"/>
    <property type="evidence" value="ECO:0007669"/>
    <property type="project" value="UniProtKB-KW"/>
</dbReference>
<gene>
    <name evidence="6" type="ORF">METZ01_LOCUS49389</name>
</gene>
<dbReference type="Gene3D" id="3.40.109.10">
    <property type="entry name" value="NADH Oxidase"/>
    <property type="match status" value="1"/>
</dbReference>
<protein>
    <recommendedName>
        <fullName evidence="5">Nitroreductase domain-containing protein</fullName>
    </recommendedName>
</protein>
<dbReference type="SUPFAM" id="SSF55469">
    <property type="entry name" value="FMN-dependent nitroreductase-like"/>
    <property type="match status" value="1"/>
</dbReference>
<evidence type="ECO:0000256" key="3">
    <source>
        <dbReference type="ARBA" id="ARBA00022857"/>
    </source>
</evidence>
<dbReference type="Pfam" id="PF00881">
    <property type="entry name" value="Nitroreductase"/>
    <property type="match status" value="1"/>
</dbReference>
<dbReference type="NCBIfam" id="NF003768">
    <property type="entry name" value="PRK05365.1"/>
    <property type="match status" value="1"/>
</dbReference>
<evidence type="ECO:0000256" key="2">
    <source>
        <dbReference type="ARBA" id="ARBA00022643"/>
    </source>
</evidence>
<dbReference type="InterPro" id="IPR029479">
    <property type="entry name" value="Nitroreductase"/>
</dbReference>
<dbReference type="PANTHER" id="PTHR43543:SF1">
    <property type="entry name" value="MALONIC SEMIALDEHYDE REDUCTASE RUTE-RELATED"/>
    <property type="match status" value="1"/>
</dbReference>
<name>A0A381RXF6_9ZZZZ</name>
<keyword evidence="3" id="KW-0521">NADP</keyword>
<dbReference type="CDD" id="cd02148">
    <property type="entry name" value="RutE-like"/>
    <property type="match status" value="1"/>
</dbReference>
<evidence type="ECO:0000256" key="1">
    <source>
        <dbReference type="ARBA" id="ARBA00022630"/>
    </source>
</evidence>
<keyword evidence="1" id="KW-0285">Flavoprotein</keyword>
<dbReference type="InterPro" id="IPR000415">
    <property type="entry name" value="Nitroreductase-like"/>
</dbReference>
<dbReference type="InterPro" id="IPR023936">
    <property type="entry name" value="RutE-like"/>
</dbReference>
<reference evidence="6" key="1">
    <citation type="submission" date="2018-05" db="EMBL/GenBank/DDBJ databases">
        <authorList>
            <person name="Lanie J.A."/>
            <person name="Ng W.-L."/>
            <person name="Kazmierczak K.M."/>
            <person name="Andrzejewski T.M."/>
            <person name="Davidsen T.M."/>
            <person name="Wayne K.J."/>
            <person name="Tettelin H."/>
            <person name="Glass J.I."/>
            <person name="Rusch D."/>
            <person name="Podicherti R."/>
            <person name="Tsui H.-C.T."/>
            <person name="Winkler M.E."/>
        </authorList>
    </citation>
    <scope>NUCLEOTIDE SEQUENCE</scope>
</reference>
<dbReference type="HAMAP" id="MF_01204">
    <property type="entry name" value="Oxidoreductase_RutE_HadB"/>
    <property type="match status" value="1"/>
</dbReference>
<evidence type="ECO:0000313" key="6">
    <source>
        <dbReference type="EMBL" id="SUZ96535.1"/>
    </source>
</evidence>
<keyword evidence="2" id="KW-0288">FMN</keyword>
<dbReference type="InterPro" id="IPR050461">
    <property type="entry name" value="Nitroreductase_HadB/RutE"/>
</dbReference>
<evidence type="ECO:0000256" key="4">
    <source>
        <dbReference type="ARBA" id="ARBA00023002"/>
    </source>
</evidence>
<feature type="domain" description="Nitroreductase" evidence="5">
    <location>
        <begin position="23"/>
        <end position="175"/>
    </location>
</feature>
<organism evidence="6">
    <name type="scientific">marine metagenome</name>
    <dbReference type="NCBI Taxonomy" id="408172"/>
    <lineage>
        <taxon>unclassified sequences</taxon>
        <taxon>metagenomes</taxon>
        <taxon>ecological metagenomes</taxon>
    </lineage>
</organism>
<accession>A0A381RXF6</accession>
<sequence length="197" mass="22807">MVDKSRKIFEELIFTNARTHNEWLDRDVPDKILHKLYDLMKWGPTSANCSPSRLIFIKSQDAKNRLLPYLMETNREKTSTAPVSAIVAYDISFYEHLPKLFPHNPEAKDWFSWSNDLAEQTAFRNSSLQGAYFIIAARTLGLDCGPMSGFDNMELDKEFFSTSGFKSNFICNIGYGDHRKLLERSPRFEFDEICTIL</sequence>
<evidence type="ECO:0000259" key="5">
    <source>
        <dbReference type="Pfam" id="PF00881"/>
    </source>
</evidence>
<dbReference type="PANTHER" id="PTHR43543">
    <property type="entry name" value="MALONIC SEMIALDEHYDE REDUCTASE RUTE-RELATED"/>
    <property type="match status" value="1"/>
</dbReference>